<reference evidence="2" key="1">
    <citation type="journal article" date="2020" name="Fungal Divers.">
        <title>Resolving the Mortierellaceae phylogeny through synthesis of multi-gene phylogenetics and phylogenomics.</title>
        <authorList>
            <person name="Vandepol N."/>
            <person name="Liber J."/>
            <person name="Desiro A."/>
            <person name="Na H."/>
            <person name="Kennedy M."/>
            <person name="Barry K."/>
            <person name="Grigoriev I.V."/>
            <person name="Miller A.N."/>
            <person name="O'Donnell K."/>
            <person name="Stajich J.E."/>
            <person name="Bonito G."/>
        </authorList>
    </citation>
    <scope>NUCLEOTIDE SEQUENCE</scope>
    <source>
        <strain evidence="2">CK1249</strain>
    </source>
</reference>
<dbReference type="Proteomes" id="UP000738359">
    <property type="component" value="Unassembled WGS sequence"/>
</dbReference>
<evidence type="ECO:0000256" key="1">
    <source>
        <dbReference type="SAM" id="Phobius"/>
    </source>
</evidence>
<sequence>MDPTLWRTLTSPHTIIEAETVRPSFYEDSETIAALKKRAAHSKGAGQTSDLIREATEGGIDLQNREFKWYVLSDLDDGASFELRISYPATSPADFEILVWTLSEAQEHLPKHIRLSDYFSENTMFARVKAVYTGISYLSTGDSASRSPETLPVPYNVVLERLYFMIPYQALKLAAVIIVVVIVGLGYLVPAIHSALLDVASEAGETTLDGKKAQ</sequence>
<evidence type="ECO:0000313" key="3">
    <source>
        <dbReference type="Proteomes" id="UP000738359"/>
    </source>
</evidence>
<keyword evidence="1" id="KW-1133">Transmembrane helix</keyword>
<feature type="transmembrane region" description="Helical" evidence="1">
    <location>
        <begin position="170"/>
        <end position="189"/>
    </location>
</feature>
<proteinExistence type="predicted"/>
<keyword evidence="1" id="KW-0472">Membrane</keyword>
<keyword evidence="1" id="KW-0812">Transmembrane</keyword>
<dbReference type="AlphaFoldDB" id="A0A9P6JBB6"/>
<dbReference type="OrthoDB" id="3360032at2759"/>
<accession>A0A9P6JBB6</accession>
<comment type="caution">
    <text evidence="2">The sequence shown here is derived from an EMBL/GenBank/DDBJ whole genome shotgun (WGS) entry which is preliminary data.</text>
</comment>
<gene>
    <name evidence="2" type="ORF">BGZ70_002126</name>
</gene>
<keyword evidence="3" id="KW-1185">Reference proteome</keyword>
<organism evidence="2 3">
    <name type="scientific">Mortierella alpina</name>
    <name type="common">Oleaginous fungus</name>
    <name type="synonym">Mortierella renispora</name>
    <dbReference type="NCBI Taxonomy" id="64518"/>
    <lineage>
        <taxon>Eukaryota</taxon>
        <taxon>Fungi</taxon>
        <taxon>Fungi incertae sedis</taxon>
        <taxon>Mucoromycota</taxon>
        <taxon>Mortierellomycotina</taxon>
        <taxon>Mortierellomycetes</taxon>
        <taxon>Mortierellales</taxon>
        <taxon>Mortierellaceae</taxon>
        <taxon>Mortierella</taxon>
    </lineage>
</organism>
<name>A0A9P6JBB6_MORAP</name>
<dbReference type="PANTHER" id="PTHR35465">
    <property type="entry name" value="CAVEOLIN-1 PROTEIN"/>
    <property type="match status" value="1"/>
</dbReference>
<dbReference type="PANTHER" id="PTHR35465:SF1">
    <property type="entry name" value="PHOSPHATIDYLINOSITOL-GLYCAN BIOSYNTHESIS CLASS X PROTEIN"/>
    <property type="match status" value="1"/>
</dbReference>
<protein>
    <submittedName>
        <fullName evidence="2">Uncharacterized protein</fullName>
    </submittedName>
</protein>
<dbReference type="EMBL" id="JAAAHY010000150">
    <property type="protein sequence ID" value="KAF9966513.1"/>
    <property type="molecule type" value="Genomic_DNA"/>
</dbReference>
<evidence type="ECO:0000313" key="2">
    <source>
        <dbReference type="EMBL" id="KAF9966513.1"/>
    </source>
</evidence>